<accession>A0A4R5QA82</accession>
<keyword evidence="1" id="KW-0812">Transmembrane</keyword>
<evidence type="ECO:0000313" key="2">
    <source>
        <dbReference type="EMBL" id="TDH59954.1"/>
    </source>
</evidence>
<keyword evidence="1" id="KW-1133">Transmembrane helix</keyword>
<evidence type="ECO:0000313" key="3">
    <source>
        <dbReference type="Proteomes" id="UP000295096"/>
    </source>
</evidence>
<reference evidence="2 3" key="1">
    <citation type="journal article" date="2016" name="J. Microbiol.">
        <title>Dankookia rubra gen. nov., sp. nov., an alphaproteobacterium isolated from sediment of a shallow stream.</title>
        <authorList>
            <person name="Kim W.H."/>
            <person name="Kim D.H."/>
            <person name="Kang K."/>
            <person name="Ahn T.Y."/>
        </authorList>
    </citation>
    <scope>NUCLEOTIDE SEQUENCE [LARGE SCALE GENOMIC DNA]</scope>
    <source>
        <strain evidence="2 3">JCM30602</strain>
    </source>
</reference>
<dbReference type="EMBL" id="SMSJ01000048">
    <property type="protein sequence ID" value="TDH59954.1"/>
    <property type="molecule type" value="Genomic_DNA"/>
</dbReference>
<keyword evidence="1" id="KW-0472">Membrane</keyword>
<feature type="transmembrane region" description="Helical" evidence="1">
    <location>
        <begin position="50"/>
        <end position="69"/>
    </location>
</feature>
<feature type="transmembrane region" description="Helical" evidence="1">
    <location>
        <begin position="81"/>
        <end position="99"/>
    </location>
</feature>
<gene>
    <name evidence="2" type="ORF">E2C06_24465</name>
</gene>
<comment type="caution">
    <text evidence="2">The sequence shown here is derived from an EMBL/GenBank/DDBJ whole genome shotgun (WGS) entry which is preliminary data.</text>
</comment>
<organism evidence="2 3">
    <name type="scientific">Dankookia rubra</name>
    <dbReference type="NCBI Taxonomy" id="1442381"/>
    <lineage>
        <taxon>Bacteria</taxon>
        <taxon>Pseudomonadati</taxon>
        <taxon>Pseudomonadota</taxon>
        <taxon>Alphaproteobacteria</taxon>
        <taxon>Acetobacterales</taxon>
        <taxon>Roseomonadaceae</taxon>
        <taxon>Dankookia</taxon>
    </lineage>
</organism>
<keyword evidence="3" id="KW-1185">Reference proteome</keyword>
<protein>
    <submittedName>
        <fullName evidence="2">DUF1772 domain-containing protein</fullName>
    </submittedName>
</protein>
<dbReference type="AlphaFoldDB" id="A0A4R5QA82"/>
<feature type="transmembrane region" description="Helical" evidence="1">
    <location>
        <begin position="131"/>
        <end position="150"/>
    </location>
</feature>
<dbReference type="RefSeq" id="WP_133291208.1">
    <property type="nucleotide sequence ID" value="NZ_SMSJ01000048.1"/>
</dbReference>
<dbReference type="OrthoDB" id="1453741at2"/>
<sequence>MPGHRLLAFLAVLLTALAMVPAGAHLLALPNKLAMGRDAYLAAQGAYAGWAMAGAFPIGAILACLGLALRPPRPASPWPALLAALLLAAGLAVFFRWTLPANRATANWTRLPEDWPGGWDALRAQWEWSHAANAVLTFLALLAVLGAALSPARESARRSR</sequence>
<dbReference type="Proteomes" id="UP000295096">
    <property type="component" value="Unassembled WGS sequence"/>
</dbReference>
<evidence type="ECO:0000256" key="1">
    <source>
        <dbReference type="SAM" id="Phobius"/>
    </source>
</evidence>
<name>A0A4R5QA82_9PROT</name>
<proteinExistence type="predicted"/>